<keyword evidence="1" id="KW-0812">Transmembrane</keyword>
<reference evidence="3 4" key="1">
    <citation type="submission" date="2020-07" db="EMBL/GenBank/DDBJ databases">
        <title>Above-ground endophytic microbial communities from plants in different locations in the United States.</title>
        <authorList>
            <person name="Frank C."/>
        </authorList>
    </citation>
    <scope>NUCLEOTIDE SEQUENCE [LARGE SCALE GENOMIC DNA]</scope>
    <source>
        <strain evidence="3 4">WPL5_2</strain>
    </source>
</reference>
<feature type="transmembrane region" description="Helical" evidence="1">
    <location>
        <begin position="163"/>
        <end position="184"/>
    </location>
</feature>
<feature type="transmembrane region" description="Helical" evidence="1">
    <location>
        <begin position="548"/>
        <end position="568"/>
    </location>
</feature>
<dbReference type="Proteomes" id="UP000590225">
    <property type="component" value="Unassembled WGS sequence"/>
</dbReference>
<feature type="signal peptide" evidence="2">
    <location>
        <begin position="1"/>
        <end position="20"/>
    </location>
</feature>
<feature type="transmembrane region" description="Helical" evidence="1">
    <location>
        <begin position="603"/>
        <end position="623"/>
    </location>
</feature>
<dbReference type="RefSeq" id="WP_182516078.1">
    <property type="nucleotide sequence ID" value="NZ_JACGXP010000003.1"/>
</dbReference>
<evidence type="ECO:0000256" key="2">
    <source>
        <dbReference type="SAM" id="SignalP"/>
    </source>
</evidence>
<feature type="transmembrane region" description="Helical" evidence="1">
    <location>
        <begin position="236"/>
        <end position="264"/>
    </location>
</feature>
<evidence type="ECO:0000313" key="4">
    <source>
        <dbReference type="Proteomes" id="UP000590225"/>
    </source>
</evidence>
<gene>
    <name evidence="3" type="ORF">FHW23_002040</name>
</gene>
<feature type="transmembrane region" description="Helical" evidence="1">
    <location>
        <begin position="285"/>
        <end position="309"/>
    </location>
</feature>
<comment type="caution">
    <text evidence="3">The sequence shown here is derived from an EMBL/GenBank/DDBJ whole genome shotgun (WGS) entry which is preliminary data.</text>
</comment>
<accession>A0AAW3T7T1</accession>
<proteinExistence type="predicted"/>
<dbReference type="EMBL" id="JACGXP010000003">
    <property type="protein sequence ID" value="MBA8990775.1"/>
    <property type="molecule type" value="Genomic_DNA"/>
</dbReference>
<dbReference type="AlphaFoldDB" id="A0AAW3T7T1"/>
<keyword evidence="1" id="KW-0472">Membrane</keyword>
<protein>
    <submittedName>
        <fullName evidence="3">Uncharacterized protein</fullName>
    </submittedName>
</protein>
<keyword evidence="1" id="KW-1133">Transmembrane helix</keyword>
<keyword evidence="2" id="KW-0732">Signal</keyword>
<evidence type="ECO:0000256" key="1">
    <source>
        <dbReference type="SAM" id="Phobius"/>
    </source>
</evidence>
<feature type="transmembrane region" description="Helical" evidence="1">
    <location>
        <begin position="629"/>
        <end position="649"/>
    </location>
</feature>
<feature type="chain" id="PRO_5043733336" evidence="2">
    <location>
        <begin position="21"/>
        <end position="664"/>
    </location>
</feature>
<evidence type="ECO:0000313" key="3">
    <source>
        <dbReference type="EMBL" id="MBA8990775.1"/>
    </source>
</evidence>
<feature type="transmembrane region" description="Helical" evidence="1">
    <location>
        <begin position="205"/>
        <end position="230"/>
    </location>
</feature>
<sequence>MFRVLGAFAAAATALFLGFAAQSVHDTQSMATIRSALIITHVSENAPVPALLRAEASTLRANFYQVRIDPTGRTPVRTLAPIIGDPSTHERAFPSGRYAAFNRSLTTKLTRAPDSPLGAYFSTLSPRALDAVAKQLAAAGVDAHVEAMNWGGLVSYMLAYTPLMLAAAVAVGAAWLAGLARALARAREQAVLRVHGVRAPVIRDVVTSALFAVAAYAVSAGAAILMINAYNGGHQIQSYCTLSAVLLGIFVAAFSCGTCVPGMLPRSLRFRSAFSSWRPWARGRLTTAAVQVATLTLVIFLTAQAAAAWGSLVNVRDSGPDWKGCSACTVTIFNGFGGQSALNDAVTPYASAVRALEPQGKVVLSWARGAVQGEQYTPGDPDSNVIIANPTFLARSESRLPNPLRGIDGPGEWGLLVPSDRADRAEAIAQEWLESFREPLGDVPNPAVPKQPHIATYPAGAVFNYGQTDLRDKVYSTSPVIVVVSASAGLLDDDSYFAAGSSGDLLFTEDASATRHALDKAGVERSVYSLDTLGTQIARGITTAQSRLSVAIAGAAVGLVALIGMLTIRTRVRIMSRRHQILLLRTEGLSPARVQLMITARTLALLTGTGLVILIAGSSGLVGSDIPPSTLAVAAAAASIIVIATNALITARLTTMKELITNAR</sequence>
<name>A0AAW3T7T1_9MICO</name>
<organism evidence="3 4">
    <name type="scientific">Curtobacterium pusillum</name>
    <dbReference type="NCBI Taxonomy" id="69373"/>
    <lineage>
        <taxon>Bacteria</taxon>
        <taxon>Bacillati</taxon>
        <taxon>Actinomycetota</taxon>
        <taxon>Actinomycetes</taxon>
        <taxon>Micrococcales</taxon>
        <taxon>Microbacteriaceae</taxon>
        <taxon>Curtobacterium</taxon>
    </lineage>
</organism>